<evidence type="ECO:0000313" key="1">
    <source>
        <dbReference type="EMBL" id="MBC3898508.1"/>
    </source>
</evidence>
<dbReference type="Proteomes" id="UP000622405">
    <property type="component" value="Unassembled WGS sequence"/>
</dbReference>
<gene>
    <name evidence="1" type="ORF">GH811_02605</name>
</gene>
<dbReference type="EMBL" id="WJBE01000002">
    <property type="protein sequence ID" value="MBC3898508.1"/>
    <property type="molecule type" value="Genomic_DNA"/>
</dbReference>
<reference evidence="1 2" key="1">
    <citation type="journal article" date="2020" name="mSystems">
        <title>Defining Genomic and Predicted Metabolic Features of the Acetobacterium Genus.</title>
        <authorList>
            <person name="Ross D.E."/>
            <person name="Marshall C.W."/>
            <person name="Gulliver D."/>
            <person name="May H.D."/>
            <person name="Norman R.S."/>
        </authorList>
    </citation>
    <scope>NUCLEOTIDE SEQUENCE [LARGE SCALE GENOMIC DNA]</scope>
    <source>
        <strain evidence="1 2">DSM 4132</strain>
    </source>
</reference>
<sequence>MEKFGFLFNYNNSRLGKSQPLEGSEISSYEPQKHNNEDVPLFVNCKKCGFLMDFEPGQKGNLDGYWICSECRSKVRERTAYTKLERENDAFDKRFFDYD</sequence>
<proteinExistence type="predicted"/>
<organism evidence="1 2">
    <name type="scientific">Acetobacterium malicum</name>
    <dbReference type="NCBI Taxonomy" id="52692"/>
    <lineage>
        <taxon>Bacteria</taxon>
        <taxon>Bacillati</taxon>
        <taxon>Bacillota</taxon>
        <taxon>Clostridia</taxon>
        <taxon>Eubacteriales</taxon>
        <taxon>Eubacteriaceae</taxon>
        <taxon>Acetobacterium</taxon>
    </lineage>
</organism>
<protein>
    <submittedName>
        <fullName evidence="1">Uncharacterized protein</fullName>
    </submittedName>
</protein>
<keyword evidence="2" id="KW-1185">Reference proteome</keyword>
<evidence type="ECO:0000313" key="2">
    <source>
        <dbReference type="Proteomes" id="UP000622405"/>
    </source>
</evidence>
<comment type="caution">
    <text evidence="1">The sequence shown here is derived from an EMBL/GenBank/DDBJ whole genome shotgun (WGS) entry which is preliminary data.</text>
</comment>
<dbReference type="RefSeq" id="WP_186893171.1">
    <property type="nucleotide sequence ID" value="NZ_WJBE01000002.1"/>
</dbReference>
<accession>A0ABR6YTL5</accession>
<name>A0ABR6YTL5_9FIRM</name>